<comment type="caution">
    <text evidence="4">The sequence shown here is derived from an EMBL/GenBank/DDBJ whole genome shotgun (WGS) entry which is preliminary data.</text>
</comment>
<evidence type="ECO:0000256" key="2">
    <source>
        <dbReference type="ARBA" id="ARBA00022777"/>
    </source>
</evidence>
<dbReference type="EMBL" id="WJMZ01000005">
    <property type="protein sequence ID" value="MRG83927.1"/>
    <property type="molecule type" value="Genomic_DNA"/>
</dbReference>
<dbReference type="PANTHER" id="PTHR10584">
    <property type="entry name" value="SUGAR KINASE"/>
    <property type="match status" value="1"/>
</dbReference>
<evidence type="ECO:0000313" key="5">
    <source>
        <dbReference type="Proteomes" id="UP000441557"/>
    </source>
</evidence>
<keyword evidence="1" id="KW-0808">Transferase</keyword>
<dbReference type="InterPro" id="IPR029056">
    <property type="entry name" value="Ribokinase-like"/>
</dbReference>
<dbReference type="Proteomes" id="UP000441557">
    <property type="component" value="Unassembled WGS sequence"/>
</dbReference>
<evidence type="ECO:0000313" key="4">
    <source>
        <dbReference type="EMBL" id="MRG83927.1"/>
    </source>
</evidence>
<sequence length="306" mass="34292">MTHLLPTLPLHLEIKERNDSMRVLAIGDNVMDIYLDSKRMFPGGNAINFSVMATRIPEITSGYLGNFGNDNLAKLMKSTLKTFNVNIDHCRNLKGESGYSLVKVVNGDRKFLASNRGGVLNQGIKISDNKDYINAMDLIHLSVNGNGKEIINYISKPKIVYDYSDFSNENEITLTIDNVDLACFSVGNVSKDRVVERARQLQRMGNYHTILLFTMGKQGAMVFARNRCYYQPAQLTNHIKDTMGAGDSFITYFSTGLLRENWDISSIPNILKSASLFSAKQLKIDGSLGVSFNIPDLQLKELCKER</sequence>
<name>A0AB36ADT5_LIMRT</name>
<dbReference type="InterPro" id="IPR011611">
    <property type="entry name" value="PfkB_dom"/>
</dbReference>
<reference evidence="4 5" key="1">
    <citation type="submission" date="2019-11" db="EMBL/GenBank/DDBJ databases">
        <title>Draft genome sequence of 12 host-associated Lactobacillus reuteri rodent strains.</title>
        <authorList>
            <person name="Zhang S."/>
            <person name="Ozcam M."/>
            <person name="Van Pijkeren J.P."/>
        </authorList>
    </citation>
    <scope>NUCLEOTIDE SEQUENCE [LARGE SCALE GENOMIC DNA]</scope>
    <source>
        <strain evidence="4 5">L1604-1</strain>
    </source>
</reference>
<feature type="domain" description="Carbohydrate kinase PfkB" evidence="3">
    <location>
        <begin position="38"/>
        <end position="261"/>
    </location>
</feature>
<evidence type="ECO:0000256" key="1">
    <source>
        <dbReference type="ARBA" id="ARBA00022679"/>
    </source>
</evidence>
<dbReference type="AlphaFoldDB" id="A0AB36ADT5"/>
<dbReference type="GO" id="GO:0016301">
    <property type="term" value="F:kinase activity"/>
    <property type="evidence" value="ECO:0007669"/>
    <property type="project" value="UniProtKB-KW"/>
</dbReference>
<keyword evidence="2" id="KW-0418">Kinase</keyword>
<dbReference type="SUPFAM" id="SSF53613">
    <property type="entry name" value="Ribokinase-like"/>
    <property type="match status" value="1"/>
</dbReference>
<proteinExistence type="predicted"/>
<dbReference type="PANTHER" id="PTHR10584:SF166">
    <property type="entry name" value="RIBOKINASE"/>
    <property type="match status" value="1"/>
</dbReference>
<dbReference type="Gene3D" id="3.40.1190.20">
    <property type="match status" value="1"/>
</dbReference>
<organism evidence="4 5">
    <name type="scientific">Limosilactobacillus reuteri</name>
    <name type="common">Lactobacillus reuteri</name>
    <dbReference type="NCBI Taxonomy" id="1598"/>
    <lineage>
        <taxon>Bacteria</taxon>
        <taxon>Bacillati</taxon>
        <taxon>Bacillota</taxon>
        <taxon>Bacilli</taxon>
        <taxon>Lactobacillales</taxon>
        <taxon>Lactobacillaceae</taxon>
        <taxon>Limosilactobacillus</taxon>
    </lineage>
</organism>
<gene>
    <name evidence="4" type="ORF">GIX80_05885</name>
</gene>
<accession>A0AB36ADT5</accession>
<protein>
    <recommendedName>
        <fullName evidence="3">Carbohydrate kinase PfkB domain-containing protein</fullName>
    </recommendedName>
</protein>
<dbReference type="Pfam" id="PF00294">
    <property type="entry name" value="PfkB"/>
    <property type="match status" value="1"/>
</dbReference>
<evidence type="ECO:0000259" key="3">
    <source>
        <dbReference type="Pfam" id="PF00294"/>
    </source>
</evidence>